<name>A0A5D3BDL5_CUCMM</name>
<dbReference type="AlphaFoldDB" id="A0A5D3BDL5"/>
<organism evidence="3 4">
    <name type="scientific">Cucumis melo var. makuwa</name>
    <name type="common">Oriental melon</name>
    <dbReference type="NCBI Taxonomy" id="1194695"/>
    <lineage>
        <taxon>Eukaryota</taxon>
        <taxon>Viridiplantae</taxon>
        <taxon>Streptophyta</taxon>
        <taxon>Embryophyta</taxon>
        <taxon>Tracheophyta</taxon>
        <taxon>Spermatophyta</taxon>
        <taxon>Magnoliopsida</taxon>
        <taxon>eudicotyledons</taxon>
        <taxon>Gunneridae</taxon>
        <taxon>Pentapetalae</taxon>
        <taxon>rosids</taxon>
        <taxon>fabids</taxon>
        <taxon>Cucurbitales</taxon>
        <taxon>Cucurbitaceae</taxon>
        <taxon>Benincaseae</taxon>
        <taxon>Cucumis</taxon>
    </lineage>
</organism>
<feature type="compositionally biased region" description="Basic and acidic residues" evidence="1">
    <location>
        <begin position="230"/>
        <end position="246"/>
    </location>
</feature>
<proteinExistence type="predicted"/>
<reference evidence="3 4" key="1">
    <citation type="submission" date="2019-08" db="EMBL/GenBank/DDBJ databases">
        <title>Draft genome sequences of two oriental melons (Cucumis melo L. var makuwa).</title>
        <authorList>
            <person name="Kwon S.-Y."/>
        </authorList>
    </citation>
    <scope>NUCLEOTIDE SEQUENCE [LARGE SCALE GENOMIC DNA]</scope>
    <source>
        <strain evidence="4">cv. Chang Bougi</strain>
        <tissue evidence="3">Leaf</tissue>
    </source>
</reference>
<evidence type="ECO:0000313" key="4">
    <source>
        <dbReference type="Proteomes" id="UP000321947"/>
    </source>
</evidence>
<dbReference type="EMBL" id="SSTD01018933">
    <property type="protein sequence ID" value="TYJ97217.1"/>
    <property type="molecule type" value="Genomic_DNA"/>
</dbReference>
<feature type="domain" description="Secretin N-terminal" evidence="2">
    <location>
        <begin position="105"/>
        <end position="175"/>
    </location>
</feature>
<dbReference type="Proteomes" id="UP000321947">
    <property type="component" value="Unassembled WGS sequence"/>
</dbReference>
<dbReference type="Pfam" id="PF07655">
    <property type="entry name" value="Secretin_N_2"/>
    <property type="match status" value="1"/>
</dbReference>
<feature type="compositionally biased region" description="Low complexity" evidence="1">
    <location>
        <begin position="122"/>
        <end position="139"/>
    </location>
</feature>
<evidence type="ECO:0000313" key="3">
    <source>
        <dbReference type="EMBL" id="TYJ97217.1"/>
    </source>
</evidence>
<feature type="region of interest" description="Disordered" evidence="1">
    <location>
        <begin position="114"/>
        <end position="146"/>
    </location>
</feature>
<gene>
    <name evidence="3" type="ORF">E5676_scaffold194G00040</name>
</gene>
<dbReference type="InterPro" id="IPR011514">
    <property type="entry name" value="Secretin_N_2"/>
</dbReference>
<comment type="caution">
    <text evidence="3">The sequence shown here is derived from an EMBL/GenBank/DDBJ whole genome shotgun (WGS) entry which is preliminary data.</text>
</comment>
<accession>A0A5D3BDL5</accession>
<protein>
    <submittedName>
        <fullName evidence="3">Putative RNA polymerase II transcription factor B subunit 1-1 isoform X1</fullName>
    </submittedName>
</protein>
<feature type="region of interest" description="Disordered" evidence="1">
    <location>
        <begin position="209"/>
        <end position="246"/>
    </location>
</feature>
<evidence type="ECO:0000259" key="2">
    <source>
        <dbReference type="Pfam" id="PF07655"/>
    </source>
</evidence>
<dbReference type="GO" id="GO:0019867">
    <property type="term" value="C:outer membrane"/>
    <property type="evidence" value="ECO:0007669"/>
    <property type="project" value="InterPro"/>
</dbReference>
<feature type="compositionally biased region" description="Polar residues" evidence="1">
    <location>
        <begin position="209"/>
        <end position="228"/>
    </location>
</feature>
<sequence>MGKLISIERRRGFIVEDLLIYFFDSIAPKQTECKFVFRPSDPTSASKLDVEFRFIKGHKNTKEGSNKPPWLNLTKDQVTSLYFVKVFCLRSHCRFYATFAFIPIAGSMPTNIPSGKAPTSNSSSAGLSSSSLSSSAKSGSKAKSKKHQRLILDQDHDFWRQIVLLFKPILNQTGQIRRVLFILILNIPFSVVPNSNVKFFRGSPIQTQFSSSKKNSVSDFDSPCSVSNEEAEHMPKSAEKDDQSIKDPLESDLNTLLQTEEDLITEKHASLFPSCTMKF</sequence>
<evidence type="ECO:0000256" key="1">
    <source>
        <dbReference type="SAM" id="MobiDB-lite"/>
    </source>
</evidence>